<evidence type="ECO:0000313" key="2">
    <source>
        <dbReference type="Proteomes" id="UP000789359"/>
    </source>
</evidence>
<proteinExistence type="predicted"/>
<protein>
    <submittedName>
        <fullName evidence="1">Uncharacterized protein</fullName>
    </submittedName>
</protein>
<sequence>MQSQMTKQKLSLVLSMLETKQNSRQLKLEEAKLKVLLNDPAPDITNELRLLNQGKISEMFISIIDRFILIPTLRKIFTR</sequence>
<comment type="caution">
    <text evidence="1">The sequence shown here is derived from an EMBL/GenBank/DDBJ whole genome shotgun (WGS) entry which is preliminary data.</text>
</comment>
<gene>
    <name evidence="1" type="ORF">LMG8286_00885</name>
</gene>
<accession>A0ABM8Q3C9</accession>
<keyword evidence="2" id="KW-1185">Reference proteome</keyword>
<name>A0ABM8Q3C9_9BACT</name>
<dbReference type="RefSeq" id="WP_230056631.1">
    <property type="nucleotide sequence ID" value="NZ_CAJHOE010000001.1"/>
</dbReference>
<dbReference type="Proteomes" id="UP000789359">
    <property type="component" value="Unassembled WGS sequence"/>
</dbReference>
<reference evidence="1 2" key="1">
    <citation type="submission" date="2020-11" db="EMBL/GenBank/DDBJ databases">
        <authorList>
            <person name="Peeters C."/>
        </authorList>
    </citation>
    <scope>NUCLEOTIDE SEQUENCE [LARGE SCALE GENOMIC DNA]</scope>
    <source>
        <strain evidence="1 2">LMG 8286</strain>
    </source>
</reference>
<dbReference type="EMBL" id="CAJHOE010000001">
    <property type="protein sequence ID" value="CAD7287247.1"/>
    <property type="molecule type" value="Genomic_DNA"/>
</dbReference>
<evidence type="ECO:0000313" key="1">
    <source>
        <dbReference type="EMBL" id="CAD7287247.1"/>
    </source>
</evidence>
<organism evidence="1 2">
    <name type="scientific">Campylobacter suis</name>
    <dbReference type="NCBI Taxonomy" id="2790657"/>
    <lineage>
        <taxon>Bacteria</taxon>
        <taxon>Pseudomonadati</taxon>
        <taxon>Campylobacterota</taxon>
        <taxon>Epsilonproteobacteria</taxon>
        <taxon>Campylobacterales</taxon>
        <taxon>Campylobacteraceae</taxon>
        <taxon>Campylobacter</taxon>
    </lineage>
</organism>